<proteinExistence type="predicted"/>
<name>A0A4R5YJ68_9MICO</name>
<protein>
    <submittedName>
        <fullName evidence="1">Uncharacterized protein</fullName>
    </submittedName>
</protein>
<evidence type="ECO:0000313" key="1">
    <source>
        <dbReference type="EMBL" id="TDL43437.1"/>
    </source>
</evidence>
<dbReference type="InterPro" id="IPR046080">
    <property type="entry name" value="DUF6098"/>
</dbReference>
<accession>A0A4R5YJ68</accession>
<dbReference type="AlphaFoldDB" id="A0A4R5YJ68"/>
<organism evidence="1 2">
    <name type="scientific">Microbacterium oleivorans</name>
    <dbReference type="NCBI Taxonomy" id="273677"/>
    <lineage>
        <taxon>Bacteria</taxon>
        <taxon>Bacillati</taxon>
        <taxon>Actinomycetota</taxon>
        <taxon>Actinomycetes</taxon>
        <taxon>Micrococcales</taxon>
        <taxon>Microbacteriaceae</taxon>
        <taxon>Microbacterium</taxon>
    </lineage>
</organism>
<comment type="caution">
    <text evidence="1">The sequence shown here is derived from an EMBL/GenBank/DDBJ whole genome shotgun (WGS) entry which is preliminary data.</text>
</comment>
<dbReference type="Pfam" id="PF19593">
    <property type="entry name" value="DUF6098"/>
    <property type="match status" value="1"/>
</dbReference>
<dbReference type="Proteomes" id="UP000295633">
    <property type="component" value="Unassembled WGS sequence"/>
</dbReference>
<dbReference type="EMBL" id="SMZX01000002">
    <property type="protein sequence ID" value="TDL43437.1"/>
    <property type="molecule type" value="Genomic_DNA"/>
</dbReference>
<dbReference type="RefSeq" id="WP_133399568.1">
    <property type="nucleotide sequence ID" value="NZ_SMZX01000002.1"/>
</dbReference>
<gene>
    <name evidence="1" type="ORF">E2R54_09420</name>
</gene>
<reference evidence="1 2" key="1">
    <citation type="submission" date="2019-03" db="EMBL/GenBank/DDBJ databases">
        <title>Genome Sequencing and Assembly of Various Microbes Isolated from Partially Reclaimed Soil and Acid Mine Drainage (AMD) Site.</title>
        <authorList>
            <person name="Steinbock B."/>
            <person name="Bechtold R."/>
            <person name="Sevigny J.L."/>
            <person name="Thomas D."/>
            <person name="Cuthill L.R."/>
            <person name="Aveiro Johannsen E.J."/>
            <person name="Thomas K."/>
            <person name="Ghosh A."/>
        </authorList>
    </citation>
    <scope>NUCLEOTIDE SEQUENCE [LARGE SCALE GENOMIC DNA]</scope>
    <source>
        <strain evidence="1 2">F-B2</strain>
    </source>
</reference>
<sequence>MSHIDTASVDTDLPVILRLAELASLVHASPGLHVRWSEGPERDAACTSVDTESGLRLPGLSVNPLDAEAWWTRPLEDWLARQLSQYRHLAAENPERIAWVLRGEHVGRGPDCEPLIADAEAVAILDAALLDEAARRYATAFDAGRGPED</sequence>
<evidence type="ECO:0000313" key="2">
    <source>
        <dbReference type="Proteomes" id="UP000295633"/>
    </source>
</evidence>